<dbReference type="GO" id="GO:0016020">
    <property type="term" value="C:membrane"/>
    <property type="evidence" value="ECO:0007669"/>
    <property type="project" value="UniProtKB-SubCell"/>
</dbReference>
<dbReference type="EMBL" id="BMKW01000002">
    <property type="protein sequence ID" value="GGJ04952.1"/>
    <property type="molecule type" value="Genomic_DNA"/>
</dbReference>
<evidence type="ECO:0000256" key="4">
    <source>
        <dbReference type="ARBA" id="ARBA00023136"/>
    </source>
</evidence>
<feature type="transmembrane region" description="Helical" evidence="5">
    <location>
        <begin position="29"/>
        <end position="59"/>
    </location>
</feature>
<feature type="transmembrane region" description="Helical" evidence="5">
    <location>
        <begin position="475"/>
        <end position="493"/>
    </location>
</feature>
<feature type="domain" description="Integral membrane bound transporter" evidence="6">
    <location>
        <begin position="357"/>
        <end position="486"/>
    </location>
</feature>
<evidence type="ECO:0000256" key="1">
    <source>
        <dbReference type="ARBA" id="ARBA00004141"/>
    </source>
</evidence>
<evidence type="ECO:0000256" key="5">
    <source>
        <dbReference type="SAM" id="Phobius"/>
    </source>
</evidence>
<keyword evidence="3 5" id="KW-1133">Transmembrane helix</keyword>
<protein>
    <submittedName>
        <fullName evidence="7">Fusaric acid resistance protein</fullName>
    </submittedName>
</protein>
<feature type="transmembrane region" description="Helical" evidence="5">
    <location>
        <begin position="100"/>
        <end position="118"/>
    </location>
</feature>
<feature type="transmembrane region" description="Helical" evidence="5">
    <location>
        <begin position="422"/>
        <end position="438"/>
    </location>
</feature>
<comment type="caution">
    <text evidence="7">The sequence shown here is derived from an EMBL/GenBank/DDBJ whole genome shotgun (WGS) entry which is preliminary data.</text>
</comment>
<feature type="transmembrane region" description="Helical" evidence="5">
    <location>
        <begin position="355"/>
        <end position="380"/>
    </location>
</feature>
<sequence>MARPVVSSAVSPRSLAHLLVVPSPGRLEFALRLTAITVVVALVGEVYQLPDLALAVYVVFFLNRPDRTSSIIVCVTMTLLLTFCITLILGVLLLTVDQTFWQVMSIGMLSFLLLFLGSASKLRPVAATVALIVGYALDTLGQLPVGELATRAVLYIWLVIAVPAGISIVVNLLVGPTPRSLVQRALAVRLRIAARFLRSPDDETRSALTTMLREGDAELLGLLKRAALEHVSAEGDLASLRQASSSSVALLALLDLTSQAPAAALPEATRAALAEAIDEMAVIFAAGGVPVSAAIPADSTGAGPVATELWEIVGRFTVTDAVHAPAMPRDSFFLPDAFTNPDHARYALKTTAAALACYFLYMILDWPTIHTAFLTCYVVALPSMAETTQKLLLRITGAIAGAAVGIGAIIMVVPAITGIDQLLLVIAFCTLIGGWVAAGSPRIAYAGFQFAFACYLSVIQGYGPAFDMETARDRVIGILLGNVVVYAVFTTAWPTSVARRIDPALSRVVDLMRALVSSSRAQRVAAMGPLQAELRAAEEAFALIPLEPANIRPQPMLVARRTRAIADMAALSAALMVGLRAGDRPVVDTRLAQIEACLASAMNGRRRPEPIRPVLDPGIEWRLSRIERDLLRQPMPPLGVQHAVAS</sequence>
<gene>
    <name evidence="7" type="ORF">GCM10011320_09830</name>
</gene>
<accession>A0A917NJ87</accession>
<evidence type="ECO:0000256" key="2">
    <source>
        <dbReference type="ARBA" id="ARBA00022692"/>
    </source>
</evidence>
<proteinExistence type="predicted"/>
<feature type="transmembrane region" description="Helical" evidence="5">
    <location>
        <begin position="125"/>
        <end position="143"/>
    </location>
</feature>
<dbReference type="AlphaFoldDB" id="A0A917NJ87"/>
<comment type="subcellular location">
    <subcellularLocation>
        <location evidence="1">Membrane</location>
        <topology evidence="1">Multi-pass membrane protein</topology>
    </subcellularLocation>
</comment>
<feature type="transmembrane region" description="Helical" evidence="5">
    <location>
        <begin position="444"/>
        <end position="463"/>
    </location>
</feature>
<name>A0A917NJ87_9PROT</name>
<keyword evidence="4 5" id="KW-0472">Membrane</keyword>
<keyword evidence="2 5" id="KW-0812">Transmembrane</keyword>
<evidence type="ECO:0000313" key="7">
    <source>
        <dbReference type="EMBL" id="GGJ04952.1"/>
    </source>
</evidence>
<reference evidence="7" key="1">
    <citation type="journal article" date="2014" name="Int. J. Syst. Evol. Microbiol.">
        <title>Complete genome sequence of Corynebacterium casei LMG S-19264T (=DSM 44701T), isolated from a smear-ripened cheese.</title>
        <authorList>
            <consortium name="US DOE Joint Genome Institute (JGI-PGF)"/>
            <person name="Walter F."/>
            <person name="Albersmeier A."/>
            <person name="Kalinowski J."/>
            <person name="Ruckert C."/>
        </authorList>
    </citation>
    <scope>NUCLEOTIDE SEQUENCE</scope>
    <source>
        <strain evidence="7">CGMCC 1.3617</strain>
    </source>
</reference>
<organism evidence="7 8">
    <name type="scientific">Neoroseomonas lacus</name>
    <dbReference type="NCBI Taxonomy" id="287609"/>
    <lineage>
        <taxon>Bacteria</taxon>
        <taxon>Pseudomonadati</taxon>
        <taxon>Pseudomonadota</taxon>
        <taxon>Alphaproteobacteria</taxon>
        <taxon>Acetobacterales</taxon>
        <taxon>Acetobacteraceae</taxon>
        <taxon>Neoroseomonas</taxon>
    </lineage>
</organism>
<evidence type="ECO:0000256" key="3">
    <source>
        <dbReference type="ARBA" id="ARBA00022989"/>
    </source>
</evidence>
<feature type="transmembrane region" description="Helical" evidence="5">
    <location>
        <begin position="71"/>
        <end position="94"/>
    </location>
</feature>
<feature type="transmembrane region" description="Helical" evidence="5">
    <location>
        <begin position="155"/>
        <end position="174"/>
    </location>
</feature>
<dbReference type="InterPro" id="IPR049453">
    <property type="entry name" value="Memb_transporter_dom"/>
</dbReference>
<feature type="transmembrane region" description="Helical" evidence="5">
    <location>
        <begin position="392"/>
        <end position="415"/>
    </location>
</feature>
<dbReference type="Proteomes" id="UP000661507">
    <property type="component" value="Unassembled WGS sequence"/>
</dbReference>
<dbReference type="Pfam" id="PF13515">
    <property type="entry name" value="FUSC_2"/>
    <property type="match status" value="1"/>
</dbReference>
<evidence type="ECO:0000313" key="8">
    <source>
        <dbReference type="Proteomes" id="UP000661507"/>
    </source>
</evidence>
<evidence type="ECO:0000259" key="6">
    <source>
        <dbReference type="Pfam" id="PF13515"/>
    </source>
</evidence>
<reference evidence="7" key="2">
    <citation type="submission" date="2020-09" db="EMBL/GenBank/DDBJ databases">
        <authorList>
            <person name="Sun Q."/>
            <person name="Zhou Y."/>
        </authorList>
    </citation>
    <scope>NUCLEOTIDE SEQUENCE</scope>
    <source>
        <strain evidence="7">CGMCC 1.3617</strain>
    </source>
</reference>
<keyword evidence="8" id="KW-1185">Reference proteome</keyword>